<proteinExistence type="predicted"/>
<name>A0A0C9X4B0_9AGAR</name>
<accession>A0A0C9X4B0</accession>
<dbReference type="EMBL" id="KN838637">
    <property type="protein sequence ID" value="KIJ99860.1"/>
    <property type="molecule type" value="Genomic_DNA"/>
</dbReference>
<keyword evidence="2" id="KW-1185">Reference proteome</keyword>
<organism evidence="1 2">
    <name type="scientific">Laccaria amethystina LaAM-08-1</name>
    <dbReference type="NCBI Taxonomy" id="1095629"/>
    <lineage>
        <taxon>Eukaryota</taxon>
        <taxon>Fungi</taxon>
        <taxon>Dikarya</taxon>
        <taxon>Basidiomycota</taxon>
        <taxon>Agaricomycotina</taxon>
        <taxon>Agaricomycetes</taxon>
        <taxon>Agaricomycetidae</taxon>
        <taxon>Agaricales</taxon>
        <taxon>Agaricineae</taxon>
        <taxon>Hydnangiaceae</taxon>
        <taxon>Laccaria</taxon>
    </lineage>
</organism>
<dbReference type="HOGENOM" id="CLU_2133883_0_0_1"/>
<dbReference type="AlphaFoldDB" id="A0A0C9X4B0"/>
<evidence type="ECO:0000313" key="2">
    <source>
        <dbReference type="Proteomes" id="UP000054477"/>
    </source>
</evidence>
<gene>
    <name evidence="1" type="ORF">K443DRAFT_8060</name>
</gene>
<protein>
    <submittedName>
        <fullName evidence="1">Uncharacterized protein</fullName>
    </submittedName>
</protein>
<sequence length="113" mass="12945">MELELSQTIPVTHSRDLRLSLLTYTNKPSPTQTTLADNPLPVILADLTSKHLMSTLLQPYTDLTLRRIMRTEDNKHLLFLCLATSLVPHPYLASAQYTQLDPPPYCFIPYHLR</sequence>
<reference evidence="2" key="2">
    <citation type="submission" date="2015-01" db="EMBL/GenBank/DDBJ databases">
        <title>Evolutionary Origins and Diversification of the Mycorrhizal Mutualists.</title>
        <authorList>
            <consortium name="DOE Joint Genome Institute"/>
            <consortium name="Mycorrhizal Genomics Consortium"/>
            <person name="Kohler A."/>
            <person name="Kuo A."/>
            <person name="Nagy L.G."/>
            <person name="Floudas D."/>
            <person name="Copeland A."/>
            <person name="Barry K.W."/>
            <person name="Cichocki N."/>
            <person name="Veneault-Fourrey C."/>
            <person name="LaButti K."/>
            <person name="Lindquist E.A."/>
            <person name="Lipzen A."/>
            <person name="Lundell T."/>
            <person name="Morin E."/>
            <person name="Murat C."/>
            <person name="Riley R."/>
            <person name="Ohm R."/>
            <person name="Sun H."/>
            <person name="Tunlid A."/>
            <person name="Henrissat B."/>
            <person name="Grigoriev I.V."/>
            <person name="Hibbett D.S."/>
            <person name="Martin F."/>
        </authorList>
    </citation>
    <scope>NUCLEOTIDE SEQUENCE [LARGE SCALE GENOMIC DNA]</scope>
    <source>
        <strain evidence="2">LaAM-08-1</strain>
    </source>
</reference>
<evidence type="ECO:0000313" key="1">
    <source>
        <dbReference type="EMBL" id="KIJ99860.1"/>
    </source>
</evidence>
<reference evidence="1 2" key="1">
    <citation type="submission" date="2014-04" db="EMBL/GenBank/DDBJ databases">
        <authorList>
            <consortium name="DOE Joint Genome Institute"/>
            <person name="Kuo A."/>
            <person name="Kohler A."/>
            <person name="Nagy L.G."/>
            <person name="Floudas D."/>
            <person name="Copeland A."/>
            <person name="Barry K.W."/>
            <person name="Cichocki N."/>
            <person name="Veneault-Fourrey C."/>
            <person name="LaButti K."/>
            <person name="Lindquist E.A."/>
            <person name="Lipzen A."/>
            <person name="Lundell T."/>
            <person name="Morin E."/>
            <person name="Murat C."/>
            <person name="Sun H."/>
            <person name="Tunlid A."/>
            <person name="Henrissat B."/>
            <person name="Grigoriev I.V."/>
            <person name="Hibbett D.S."/>
            <person name="Martin F."/>
            <person name="Nordberg H.P."/>
            <person name="Cantor M.N."/>
            <person name="Hua S.X."/>
        </authorList>
    </citation>
    <scope>NUCLEOTIDE SEQUENCE [LARGE SCALE GENOMIC DNA]</scope>
    <source>
        <strain evidence="1 2">LaAM-08-1</strain>
    </source>
</reference>
<dbReference type="Proteomes" id="UP000054477">
    <property type="component" value="Unassembled WGS sequence"/>
</dbReference>